<name>A0A6A5UT83_9PLEO</name>
<protein>
    <submittedName>
        <fullName evidence="1">Uncharacterized protein</fullName>
    </submittedName>
</protein>
<dbReference type="Proteomes" id="UP000800036">
    <property type="component" value="Unassembled WGS sequence"/>
</dbReference>
<accession>A0A6A5UT83</accession>
<sequence>MFFWYSNDLKTSNIFVIINTLTQLAYITTFLQPRRAKSTTSFLTHVVAKTFAGIGVLDLLHNTAAAY</sequence>
<dbReference type="EMBL" id="ML976727">
    <property type="protein sequence ID" value="KAF1967908.1"/>
    <property type="molecule type" value="Genomic_DNA"/>
</dbReference>
<dbReference type="AlphaFoldDB" id="A0A6A5UT83"/>
<evidence type="ECO:0000313" key="2">
    <source>
        <dbReference type="Proteomes" id="UP000800036"/>
    </source>
</evidence>
<dbReference type="OrthoDB" id="2332199at2759"/>
<keyword evidence="2" id="KW-1185">Reference proteome</keyword>
<organism evidence="1 2">
    <name type="scientific">Bimuria novae-zelandiae CBS 107.79</name>
    <dbReference type="NCBI Taxonomy" id="1447943"/>
    <lineage>
        <taxon>Eukaryota</taxon>
        <taxon>Fungi</taxon>
        <taxon>Dikarya</taxon>
        <taxon>Ascomycota</taxon>
        <taxon>Pezizomycotina</taxon>
        <taxon>Dothideomycetes</taxon>
        <taxon>Pleosporomycetidae</taxon>
        <taxon>Pleosporales</taxon>
        <taxon>Massarineae</taxon>
        <taxon>Didymosphaeriaceae</taxon>
        <taxon>Bimuria</taxon>
    </lineage>
</organism>
<proteinExistence type="predicted"/>
<evidence type="ECO:0000313" key="1">
    <source>
        <dbReference type="EMBL" id="KAF1967908.1"/>
    </source>
</evidence>
<reference evidence="1" key="1">
    <citation type="journal article" date="2020" name="Stud. Mycol.">
        <title>101 Dothideomycetes genomes: a test case for predicting lifestyles and emergence of pathogens.</title>
        <authorList>
            <person name="Haridas S."/>
            <person name="Albert R."/>
            <person name="Binder M."/>
            <person name="Bloem J."/>
            <person name="Labutti K."/>
            <person name="Salamov A."/>
            <person name="Andreopoulos B."/>
            <person name="Baker S."/>
            <person name="Barry K."/>
            <person name="Bills G."/>
            <person name="Bluhm B."/>
            <person name="Cannon C."/>
            <person name="Castanera R."/>
            <person name="Culley D."/>
            <person name="Daum C."/>
            <person name="Ezra D."/>
            <person name="Gonzalez J."/>
            <person name="Henrissat B."/>
            <person name="Kuo A."/>
            <person name="Liang C."/>
            <person name="Lipzen A."/>
            <person name="Lutzoni F."/>
            <person name="Magnuson J."/>
            <person name="Mondo S."/>
            <person name="Nolan M."/>
            <person name="Ohm R."/>
            <person name="Pangilinan J."/>
            <person name="Park H.-J."/>
            <person name="Ramirez L."/>
            <person name="Alfaro M."/>
            <person name="Sun H."/>
            <person name="Tritt A."/>
            <person name="Yoshinaga Y."/>
            <person name="Zwiers L.-H."/>
            <person name="Turgeon B."/>
            <person name="Goodwin S."/>
            <person name="Spatafora J."/>
            <person name="Crous P."/>
            <person name="Grigoriev I."/>
        </authorList>
    </citation>
    <scope>NUCLEOTIDE SEQUENCE</scope>
    <source>
        <strain evidence="1">CBS 107.79</strain>
    </source>
</reference>
<gene>
    <name evidence="1" type="ORF">BU23DRAFT_658129</name>
</gene>